<name>A0ABT8YXL4_9SPIR</name>
<evidence type="ECO:0000313" key="5">
    <source>
        <dbReference type="Proteomes" id="UP001175147"/>
    </source>
</evidence>
<dbReference type="PANTHER" id="PTHR12558">
    <property type="entry name" value="CELL DIVISION CYCLE 16,23,27"/>
    <property type="match status" value="1"/>
</dbReference>
<proteinExistence type="predicted"/>
<evidence type="ECO:0000256" key="3">
    <source>
        <dbReference type="PROSITE-ProRule" id="PRU00339"/>
    </source>
</evidence>
<keyword evidence="1" id="KW-0677">Repeat</keyword>
<comment type="caution">
    <text evidence="4">The sequence shown here is derived from an EMBL/GenBank/DDBJ whole genome shotgun (WGS) entry which is preliminary data.</text>
</comment>
<protein>
    <submittedName>
        <fullName evidence="4">Tetratricopeptide repeat protein</fullName>
    </submittedName>
</protein>
<feature type="repeat" description="TPR" evidence="3">
    <location>
        <begin position="131"/>
        <end position="164"/>
    </location>
</feature>
<keyword evidence="5" id="KW-1185">Reference proteome</keyword>
<sequence>MHINKVLILLLLITLSLYPQTNEVFKYNRKNLSNAYRYYNAKNYKKAAELFEYEIENSPILKIEYFENLANSYMNLRDYTNMLKTARSGIIVNRFSPKLHFQKGYALYKLGDTNKAIEAIRYSISLDPNDAYMNNFLGLLYLYVEDYKQAESSFLKATVYSPNNVVYMVNLAATYERDRNFSSALNVYEEAYKVNPNYRGLGDSIVSVKGIINRISGKNTETDTEVNETAENKNVSTNQNINITYDEDVEVKPIEMDNIYTNEIYTNTIDTNNFIINTNNIITNSIITNNNIITNDINNISTNTAALTNTQNNTNN</sequence>
<dbReference type="Pfam" id="PF13432">
    <property type="entry name" value="TPR_16"/>
    <property type="match status" value="1"/>
</dbReference>
<dbReference type="RefSeq" id="WP_304384229.1">
    <property type="nucleotide sequence ID" value="NZ_JAUPBL010000005.1"/>
</dbReference>
<feature type="repeat" description="TPR" evidence="3">
    <location>
        <begin position="165"/>
        <end position="198"/>
    </location>
</feature>
<evidence type="ECO:0000256" key="2">
    <source>
        <dbReference type="ARBA" id="ARBA00022803"/>
    </source>
</evidence>
<organism evidence="4 5">
    <name type="scientific">Brachyspira innocens</name>
    <dbReference type="NCBI Taxonomy" id="13264"/>
    <lineage>
        <taxon>Bacteria</taxon>
        <taxon>Pseudomonadati</taxon>
        <taxon>Spirochaetota</taxon>
        <taxon>Spirochaetia</taxon>
        <taxon>Brachyspirales</taxon>
        <taxon>Brachyspiraceae</taxon>
        <taxon>Brachyspira</taxon>
    </lineage>
</organism>
<gene>
    <name evidence="4" type="ORF">Q5M86_04190</name>
</gene>
<evidence type="ECO:0000313" key="4">
    <source>
        <dbReference type="EMBL" id="MDO7019967.1"/>
    </source>
</evidence>
<feature type="repeat" description="TPR" evidence="3">
    <location>
        <begin position="97"/>
        <end position="130"/>
    </location>
</feature>
<dbReference type="PANTHER" id="PTHR12558:SF44">
    <property type="entry name" value="TETRATRICOPEPTIDE REPEAT-CONTAINING PROTEIN"/>
    <property type="match status" value="1"/>
</dbReference>
<dbReference type="EMBL" id="JAUPBM010000035">
    <property type="protein sequence ID" value="MDO7019967.1"/>
    <property type="molecule type" value="Genomic_DNA"/>
</dbReference>
<evidence type="ECO:0000256" key="1">
    <source>
        <dbReference type="ARBA" id="ARBA00022737"/>
    </source>
</evidence>
<dbReference type="InterPro" id="IPR013105">
    <property type="entry name" value="TPR_2"/>
</dbReference>
<dbReference type="InterPro" id="IPR019734">
    <property type="entry name" value="TPR_rpt"/>
</dbReference>
<dbReference type="InterPro" id="IPR011990">
    <property type="entry name" value="TPR-like_helical_dom_sf"/>
</dbReference>
<reference evidence="4" key="1">
    <citation type="submission" date="2023-07" db="EMBL/GenBank/DDBJ databases">
        <title>Mucosal microbiota of week-old chicken and adult hens.</title>
        <authorList>
            <person name="Volf J."/>
            <person name="Karasova D."/>
            <person name="Crhanova M."/>
            <person name="Faldynova M."/>
            <person name="Prikrylova H."/>
            <person name="Zeman M."/>
            <person name="Babak V."/>
            <person name="Rajova J."/>
            <person name="Rychlik I."/>
        </authorList>
    </citation>
    <scope>NUCLEOTIDE SEQUENCE</scope>
    <source>
        <strain evidence="4">ET902</strain>
    </source>
</reference>
<accession>A0ABT8YXL4</accession>
<keyword evidence="2 3" id="KW-0802">TPR repeat</keyword>
<dbReference type="SUPFAM" id="SSF48452">
    <property type="entry name" value="TPR-like"/>
    <property type="match status" value="1"/>
</dbReference>
<dbReference type="Gene3D" id="1.25.40.10">
    <property type="entry name" value="Tetratricopeptide repeat domain"/>
    <property type="match status" value="2"/>
</dbReference>
<dbReference type="SMART" id="SM00028">
    <property type="entry name" value="TPR"/>
    <property type="match status" value="4"/>
</dbReference>
<dbReference type="Proteomes" id="UP001175147">
    <property type="component" value="Unassembled WGS sequence"/>
</dbReference>
<dbReference type="Pfam" id="PF07719">
    <property type="entry name" value="TPR_2"/>
    <property type="match status" value="1"/>
</dbReference>
<dbReference type="PROSITE" id="PS50005">
    <property type="entry name" value="TPR"/>
    <property type="match status" value="3"/>
</dbReference>